<dbReference type="InterPro" id="IPR044587">
    <property type="entry name" value="HSP21-like"/>
</dbReference>
<proteinExistence type="inferred from homology"/>
<dbReference type="EMBL" id="BAAAMU010000050">
    <property type="protein sequence ID" value="GAA1654584.1"/>
    <property type="molecule type" value="Genomic_DNA"/>
</dbReference>
<dbReference type="PANTHER" id="PTHR46733:SF3">
    <property type="entry name" value="26.5 KDA HEAT SHOCK PROTEIN, MITOCHONDRIAL"/>
    <property type="match status" value="1"/>
</dbReference>
<sequence>MALLEPRGATFPFLEPAELLEDPVFGFRPYGQIVRIEDYVADGRYVLRAELPGIDPDKDVEVTVDDGMLYIRAEKTRKITEPHRSEFAYGALTRAVTLPAMAKTDDVKATYRAGVLEISVGLVEGEKAGGRRIAVES</sequence>
<keyword evidence="6" id="KW-1185">Reference proteome</keyword>
<comment type="caution">
    <text evidence="5">The sequence shown here is derived from an EMBL/GenBank/DDBJ whole genome shotgun (WGS) entry which is preliminary data.</text>
</comment>
<evidence type="ECO:0000256" key="2">
    <source>
        <dbReference type="PROSITE-ProRule" id="PRU00285"/>
    </source>
</evidence>
<dbReference type="Gene3D" id="2.60.40.790">
    <property type="match status" value="1"/>
</dbReference>
<dbReference type="SUPFAM" id="SSF49764">
    <property type="entry name" value="HSP20-like chaperones"/>
    <property type="match status" value="1"/>
</dbReference>
<feature type="domain" description="SHSP" evidence="4">
    <location>
        <begin position="27"/>
        <end position="137"/>
    </location>
</feature>
<dbReference type="InterPro" id="IPR002068">
    <property type="entry name" value="A-crystallin/Hsp20_dom"/>
</dbReference>
<protein>
    <submittedName>
        <fullName evidence="5">Hsp20/alpha crystallin family protein</fullName>
    </submittedName>
</protein>
<name>A0ABP4RK51_9ACTN</name>
<evidence type="ECO:0000313" key="6">
    <source>
        <dbReference type="Proteomes" id="UP001500064"/>
    </source>
</evidence>
<evidence type="ECO:0000259" key="4">
    <source>
        <dbReference type="PROSITE" id="PS01031"/>
    </source>
</evidence>
<keyword evidence="1" id="KW-0346">Stress response</keyword>
<dbReference type="RefSeq" id="WP_346109866.1">
    <property type="nucleotide sequence ID" value="NZ_BAAAMU010000050.1"/>
</dbReference>
<evidence type="ECO:0000256" key="3">
    <source>
        <dbReference type="RuleBase" id="RU003616"/>
    </source>
</evidence>
<dbReference type="PROSITE" id="PS01031">
    <property type="entry name" value="SHSP"/>
    <property type="match status" value="1"/>
</dbReference>
<gene>
    <name evidence="5" type="ORF">GCM10009733_059980</name>
</gene>
<evidence type="ECO:0000256" key="1">
    <source>
        <dbReference type="ARBA" id="ARBA00023016"/>
    </source>
</evidence>
<evidence type="ECO:0000313" key="5">
    <source>
        <dbReference type="EMBL" id="GAA1654584.1"/>
    </source>
</evidence>
<dbReference type="Proteomes" id="UP001500064">
    <property type="component" value="Unassembled WGS sequence"/>
</dbReference>
<comment type="similarity">
    <text evidence="2 3">Belongs to the small heat shock protein (HSP20) family.</text>
</comment>
<dbReference type="Pfam" id="PF00011">
    <property type="entry name" value="HSP20"/>
    <property type="match status" value="1"/>
</dbReference>
<accession>A0ABP4RK51</accession>
<dbReference type="PANTHER" id="PTHR46733">
    <property type="entry name" value="26.5 KDA HEAT SHOCK PROTEIN, MITOCHONDRIAL"/>
    <property type="match status" value="1"/>
</dbReference>
<organism evidence="5 6">
    <name type="scientific">Nonomuraea maheshkhaliensis</name>
    <dbReference type="NCBI Taxonomy" id="419590"/>
    <lineage>
        <taxon>Bacteria</taxon>
        <taxon>Bacillati</taxon>
        <taxon>Actinomycetota</taxon>
        <taxon>Actinomycetes</taxon>
        <taxon>Streptosporangiales</taxon>
        <taxon>Streptosporangiaceae</taxon>
        <taxon>Nonomuraea</taxon>
    </lineage>
</organism>
<dbReference type="InterPro" id="IPR008978">
    <property type="entry name" value="HSP20-like_chaperone"/>
</dbReference>
<dbReference type="CDD" id="cd06464">
    <property type="entry name" value="ACD_sHsps-like"/>
    <property type="match status" value="1"/>
</dbReference>
<reference evidence="6" key="1">
    <citation type="journal article" date="2019" name="Int. J. Syst. Evol. Microbiol.">
        <title>The Global Catalogue of Microorganisms (GCM) 10K type strain sequencing project: providing services to taxonomists for standard genome sequencing and annotation.</title>
        <authorList>
            <consortium name="The Broad Institute Genomics Platform"/>
            <consortium name="The Broad Institute Genome Sequencing Center for Infectious Disease"/>
            <person name="Wu L."/>
            <person name="Ma J."/>
        </authorList>
    </citation>
    <scope>NUCLEOTIDE SEQUENCE [LARGE SCALE GENOMIC DNA]</scope>
    <source>
        <strain evidence="6">JCM 13929</strain>
    </source>
</reference>